<dbReference type="Gene3D" id="3.20.20.70">
    <property type="entry name" value="Aldolase class I"/>
    <property type="match status" value="1"/>
</dbReference>
<evidence type="ECO:0000256" key="6">
    <source>
        <dbReference type="ARBA" id="ARBA00022857"/>
    </source>
</evidence>
<dbReference type="NCBIfam" id="TIGR00742">
    <property type="entry name" value="yjbN"/>
    <property type="match status" value="1"/>
</dbReference>
<dbReference type="SUPFAM" id="SSF51395">
    <property type="entry name" value="FMN-linked oxidoreductases"/>
    <property type="match status" value="1"/>
</dbReference>
<keyword evidence="8 9" id="KW-0560">Oxidoreductase</keyword>
<evidence type="ECO:0000313" key="11">
    <source>
        <dbReference type="EMBL" id="QIK41121.1"/>
    </source>
</evidence>
<protein>
    <recommendedName>
        <fullName evidence="9">tRNA-dihydrouridine(20/20a) synthase</fullName>
        <ecNumber evidence="9">1.3.1.91</ecNumber>
    </recommendedName>
    <alternativeName>
        <fullName evidence="9">U20-specific dihydrouridine synthase</fullName>
        <shortName evidence="9">U20-specific Dus</shortName>
    </alternativeName>
    <alternativeName>
        <fullName evidence="9">tRNA-dihydrouridine synthase A</fullName>
    </alternativeName>
</protein>
<keyword evidence="3 9" id="KW-0285">Flavoprotein</keyword>
<dbReference type="PROSITE" id="PS01136">
    <property type="entry name" value="UPF0034"/>
    <property type="match status" value="1"/>
</dbReference>
<feature type="binding site" evidence="9">
    <location>
        <begin position="32"/>
        <end position="34"/>
    </location>
    <ligand>
        <name>FMN</name>
        <dbReference type="ChEBI" id="CHEBI:58210"/>
    </ligand>
</feature>
<keyword evidence="7 9" id="KW-0694">RNA-binding</keyword>
<feature type="domain" description="DUS-like FMN-binding" evidence="10">
    <location>
        <begin position="30"/>
        <end position="332"/>
    </location>
</feature>
<feature type="binding site" evidence="9">
    <location>
        <begin position="227"/>
        <end position="229"/>
    </location>
    <ligand>
        <name>FMN</name>
        <dbReference type="ChEBI" id="CHEBI:58210"/>
    </ligand>
</feature>
<evidence type="ECO:0000256" key="5">
    <source>
        <dbReference type="ARBA" id="ARBA00022694"/>
    </source>
</evidence>
<dbReference type="Proteomes" id="UP000500791">
    <property type="component" value="Chromosome"/>
</dbReference>
<evidence type="ECO:0000256" key="1">
    <source>
        <dbReference type="ARBA" id="ARBA00001917"/>
    </source>
</evidence>
<dbReference type="GO" id="GO:0102264">
    <property type="term" value="F:tRNA-dihydrouridine20 synthase activity"/>
    <property type="evidence" value="ECO:0007669"/>
    <property type="project" value="UniProtKB-EC"/>
</dbReference>
<dbReference type="Gene3D" id="1.20.120.1460">
    <property type="match status" value="1"/>
</dbReference>
<dbReference type="EMBL" id="CP049811">
    <property type="protein sequence ID" value="QIK41121.1"/>
    <property type="molecule type" value="Genomic_DNA"/>
</dbReference>
<evidence type="ECO:0000259" key="10">
    <source>
        <dbReference type="Pfam" id="PF01207"/>
    </source>
</evidence>
<evidence type="ECO:0000256" key="2">
    <source>
        <dbReference type="ARBA" id="ARBA00022555"/>
    </source>
</evidence>
<keyword evidence="12" id="KW-1185">Reference proteome</keyword>
<proteinExistence type="inferred from homology"/>
<evidence type="ECO:0000256" key="7">
    <source>
        <dbReference type="ARBA" id="ARBA00022884"/>
    </source>
</evidence>
<accession>A0A6G7VM75</accession>
<comment type="catalytic activity">
    <reaction evidence="9">
        <text>5,6-dihydrouridine(20) in tRNA + NAD(+) = uridine(20) in tRNA + NADH + H(+)</text>
        <dbReference type="Rhea" id="RHEA:53340"/>
        <dbReference type="Rhea" id="RHEA-COMP:13533"/>
        <dbReference type="Rhea" id="RHEA-COMP:13534"/>
        <dbReference type="ChEBI" id="CHEBI:15378"/>
        <dbReference type="ChEBI" id="CHEBI:57540"/>
        <dbReference type="ChEBI" id="CHEBI:57945"/>
        <dbReference type="ChEBI" id="CHEBI:65315"/>
        <dbReference type="ChEBI" id="CHEBI:74443"/>
        <dbReference type="EC" id="1.3.1.91"/>
    </reaction>
</comment>
<evidence type="ECO:0000256" key="8">
    <source>
        <dbReference type="ARBA" id="ARBA00023002"/>
    </source>
</evidence>
<dbReference type="InterPro" id="IPR018517">
    <property type="entry name" value="tRNA_hU_synthase_CS"/>
</dbReference>
<dbReference type="InterPro" id="IPR035587">
    <property type="entry name" value="DUS-like_FMN-bd"/>
</dbReference>
<keyword evidence="6 9" id="KW-0521">NADP</keyword>
<comment type="cofactor">
    <cofactor evidence="1 9">
        <name>FMN</name>
        <dbReference type="ChEBI" id="CHEBI:58210"/>
    </cofactor>
</comment>
<dbReference type="CDD" id="cd02801">
    <property type="entry name" value="DUS_like_FMN"/>
    <property type="match status" value="1"/>
</dbReference>
<feature type="active site" description="Proton donor" evidence="9">
    <location>
        <position position="115"/>
    </location>
</feature>
<feature type="binding site" evidence="9">
    <location>
        <position position="85"/>
    </location>
    <ligand>
        <name>FMN</name>
        <dbReference type="ChEBI" id="CHEBI:58210"/>
    </ligand>
</feature>
<feature type="site" description="Interacts with tRNA" evidence="9">
    <location>
        <position position="112"/>
    </location>
</feature>
<comment type="catalytic activity">
    <reaction evidence="9">
        <text>5,6-dihydrouridine(20a) in tRNA + NADP(+) = uridine(20a) in tRNA + NADPH + H(+)</text>
        <dbReference type="Rhea" id="RHEA:53344"/>
        <dbReference type="Rhea" id="RHEA-COMP:13535"/>
        <dbReference type="Rhea" id="RHEA-COMP:13536"/>
        <dbReference type="ChEBI" id="CHEBI:15378"/>
        <dbReference type="ChEBI" id="CHEBI:57783"/>
        <dbReference type="ChEBI" id="CHEBI:58349"/>
        <dbReference type="ChEBI" id="CHEBI:65315"/>
        <dbReference type="ChEBI" id="CHEBI:74443"/>
    </reaction>
</comment>
<dbReference type="InterPro" id="IPR004653">
    <property type="entry name" value="DusA"/>
</dbReference>
<keyword evidence="4 9" id="KW-0288">FMN</keyword>
<keyword evidence="5 9" id="KW-0819">tRNA processing</keyword>
<feature type="site" description="Interacts with tRNA; defines subfamily-specific binding signature" evidence="9">
    <location>
        <position position="320"/>
    </location>
</feature>
<dbReference type="InterPro" id="IPR013785">
    <property type="entry name" value="Aldolase_TIM"/>
</dbReference>
<dbReference type="GO" id="GO:0000049">
    <property type="term" value="F:tRNA binding"/>
    <property type="evidence" value="ECO:0007669"/>
    <property type="project" value="UniProtKB-UniRule"/>
</dbReference>
<dbReference type="GO" id="GO:0050660">
    <property type="term" value="F:flavin adenine dinucleotide binding"/>
    <property type="evidence" value="ECO:0007669"/>
    <property type="project" value="InterPro"/>
</dbReference>
<comment type="function">
    <text evidence="9">Catalyzes the synthesis of 5,6-dihydrouridine (D), a modified base found in the D-loop of most tRNAs, via the reduction of the C5-C6 double bond in target uridines. Specifically modifies U20 and U20a in tRNAs.</text>
</comment>
<feature type="site" description="Interacts with tRNA; defines subfamily-specific binding signature" evidence="9">
    <location>
        <position position="317"/>
    </location>
</feature>
<comment type="catalytic activity">
    <reaction evidence="9">
        <text>5,6-dihydrouridine(20a) in tRNA + NAD(+) = uridine(20a) in tRNA + NADH + H(+)</text>
        <dbReference type="Rhea" id="RHEA:53348"/>
        <dbReference type="Rhea" id="RHEA-COMP:13535"/>
        <dbReference type="Rhea" id="RHEA-COMP:13536"/>
        <dbReference type="ChEBI" id="CHEBI:15378"/>
        <dbReference type="ChEBI" id="CHEBI:57540"/>
        <dbReference type="ChEBI" id="CHEBI:57945"/>
        <dbReference type="ChEBI" id="CHEBI:65315"/>
        <dbReference type="ChEBI" id="CHEBI:74443"/>
    </reaction>
</comment>
<comment type="catalytic activity">
    <reaction evidence="9">
        <text>5,6-dihydrouridine(20) in tRNA + NADP(+) = uridine(20) in tRNA + NADPH + H(+)</text>
        <dbReference type="Rhea" id="RHEA:53336"/>
        <dbReference type="Rhea" id="RHEA-COMP:13533"/>
        <dbReference type="Rhea" id="RHEA-COMP:13534"/>
        <dbReference type="ChEBI" id="CHEBI:15378"/>
        <dbReference type="ChEBI" id="CHEBI:57783"/>
        <dbReference type="ChEBI" id="CHEBI:58349"/>
        <dbReference type="ChEBI" id="CHEBI:65315"/>
        <dbReference type="ChEBI" id="CHEBI:74443"/>
        <dbReference type="EC" id="1.3.1.91"/>
    </reaction>
</comment>
<dbReference type="GO" id="GO:0010181">
    <property type="term" value="F:FMN binding"/>
    <property type="evidence" value="ECO:0007669"/>
    <property type="project" value="UniProtKB-UniRule"/>
</dbReference>
<dbReference type="HAMAP" id="MF_02041">
    <property type="entry name" value="DusA_subfam"/>
    <property type="match status" value="1"/>
</dbReference>
<organism evidence="11 12">
    <name type="scientific">Pontivivens nitratireducens</name>
    <dbReference type="NCBI Taxonomy" id="2758038"/>
    <lineage>
        <taxon>Bacteria</taxon>
        <taxon>Pseudomonadati</taxon>
        <taxon>Pseudomonadota</taxon>
        <taxon>Alphaproteobacteria</taxon>
        <taxon>Rhodobacterales</taxon>
        <taxon>Paracoccaceae</taxon>
        <taxon>Pontivivens</taxon>
    </lineage>
</organism>
<feature type="site" description="Interacts with tRNA; defines subfamily-specific binding signature" evidence="9">
    <location>
        <position position="199"/>
    </location>
</feature>
<dbReference type="PANTHER" id="PTHR42907:SF1">
    <property type="entry name" value="FMN-LINKED OXIDOREDUCTASES SUPERFAMILY PROTEIN"/>
    <property type="match status" value="1"/>
</dbReference>
<dbReference type="AlphaFoldDB" id="A0A6G7VM75"/>
<evidence type="ECO:0000256" key="9">
    <source>
        <dbReference type="HAMAP-Rule" id="MF_02041"/>
    </source>
</evidence>
<gene>
    <name evidence="9 11" type="primary">dusA</name>
    <name evidence="11" type="ORF">G8E03_10290</name>
</gene>
<dbReference type="Pfam" id="PF01207">
    <property type="entry name" value="Dus"/>
    <property type="match status" value="1"/>
</dbReference>
<feature type="binding site" evidence="9">
    <location>
        <position position="187"/>
    </location>
    <ligand>
        <name>FMN</name>
        <dbReference type="ChEBI" id="CHEBI:58210"/>
    </ligand>
</feature>
<feature type="binding site" evidence="9">
    <location>
        <begin position="250"/>
        <end position="251"/>
    </location>
    <ligand>
        <name>FMN</name>
        <dbReference type="ChEBI" id="CHEBI:58210"/>
    </ligand>
</feature>
<dbReference type="PANTHER" id="PTHR42907">
    <property type="entry name" value="FMN-LINKED OXIDOREDUCTASES SUPERFAMILY PROTEIN"/>
    <property type="match status" value="1"/>
</dbReference>
<evidence type="ECO:0000256" key="4">
    <source>
        <dbReference type="ARBA" id="ARBA00022643"/>
    </source>
</evidence>
<keyword evidence="2 9" id="KW-0820">tRNA-binding</keyword>
<sequence>MSGNETNCRCLQVTEKNKKLDISMASRLSVAPMMEWTDRHCRLFHRQFSSHALLYTEMVTARALTHGDPERLIGKSEAEGHVALQLGGSEPEVLAKAVKIAEPFGYSEINLNCGCPSDRVQSGAFGACLMRDPGLVADCVSAMKDAAQSSEITVKCRIGVDEQEPREILPDFLSRVSASGVDHFIIHARKAWLQGLSPKENRDIPPLDHALVVEMKGLFPALEIVVNGGIMSLEEALPHLDAGLDGVMIGRAAYHDPCAVLADADARVFGMDSPRTDPSDAVRAMYPHIEAELTRGTRLNQITRHMLGAFTGQPGARAWRRVLSEGAHLPAAGPDLIEQALSHVERRAA</sequence>
<dbReference type="EC" id="1.3.1.91" evidence="9"/>
<dbReference type="KEGG" id="mon:G8E03_10290"/>
<evidence type="ECO:0000256" key="3">
    <source>
        <dbReference type="ARBA" id="ARBA00022630"/>
    </source>
</evidence>
<reference evidence="11 12" key="1">
    <citation type="submission" date="2020-03" db="EMBL/GenBank/DDBJ databases">
        <title>Complete genome sequence of Monaibacterium sp. ALG8 with diverse plasmids.</title>
        <authorList>
            <person name="Sun C."/>
        </authorList>
    </citation>
    <scope>NUCLEOTIDE SEQUENCE [LARGE SCALE GENOMIC DNA]</scope>
    <source>
        <strain evidence="11 12">ALG8</strain>
    </source>
</reference>
<comment type="similarity">
    <text evidence="9">Belongs to the Dus family. DusA subfamily.</text>
</comment>
<feature type="binding site" evidence="9">
    <location>
        <position position="155"/>
    </location>
    <ligand>
        <name>FMN</name>
        <dbReference type="ChEBI" id="CHEBI:58210"/>
    </ligand>
</feature>
<evidence type="ECO:0000313" key="12">
    <source>
        <dbReference type="Proteomes" id="UP000500791"/>
    </source>
</evidence>
<name>A0A6G7VM75_9RHOB</name>
<dbReference type="NCBIfam" id="NF008774">
    <property type="entry name" value="PRK11815.1"/>
    <property type="match status" value="1"/>
</dbReference>
<feature type="site" description="Interacts with tRNA" evidence="9">
    <location>
        <position position="202"/>
    </location>
</feature>